<feature type="signal peptide" evidence="2">
    <location>
        <begin position="1"/>
        <end position="22"/>
    </location>
</feature>
<dbReference type="Proteomes" id="UP001201812">
    <property type="component" value="Unassembled WGS sequence"/>
</dbReference>
<sequence length="320" mass="34636">MPIRILLILSLLLKTQNLGTYAQQIEEQSQNLPADDQPSPQAGSDWYRDEAPPPSSIINSDSTQLESPSANPPARAFGARTYDSPAVQPQFVDRKYRPANPPPAWNPPAAQPQYVPGGPAQSSPNKYSGPEPPTGRFNNWENNPVFNPPNPPFVNRAENPYQAPAQRPPEETYSAGGGQQPQLSFRTPSEQYSPVSSSSSVTLPGTPQGIAYYLPNQPNSQSQASQDQYGGDTDQGGQYPSSYSKRPPVLSIGNFPPSSGNAGRVAQPPAQQRTFPYVPTPYPPNPPTVPPYPTPAPPSVTPEQYRESITAKGLHDSRIL</sequence>
<evidence type="ECO:0000313" key="4">
    <source>
        <dbReference type="Proteomes" id="UP001201812"/>
    </source>
</evidence>
<feature type="compositionally biased region" description="Pro residues" evidence="1">
    <location>
        <begin position="99"/>
        <end position="110"/>
    </location>
</feature>
<name>A0AAD4N3C9_9BILA</name>
<feature type="chain" id="PRO_5041966520" evidence="2">
    <location>
        <begin position="23"/>
        <end position="320"/>
    </location>
</feature>
<reference evidence="3" key="1">
    <citation type="submission" date="2022-01" db="EMBL/GenBank/DDBJ databases">
        <title>Genome Sequence Resource for Two Populations of Ditylenchus destructor, the Migratory Endoparasitic Phytonematode.</title>
        <authorList>
            <person name="Zhang H."/>
            <person name="Lin R."/>
            <person name="Xie B."/>
        </authorList>
    </citation>
    <scope>NUCLEOTIDE SEQUENCE</scope>
    <source>
        <strain evidence="3">BazhouSP</strain>
    </source>
</reference>
<accession>A0AAD4N3C9</accession>
<gene>
    <name evidence="3" type="ORF">DdX_09821</name>
</gene>
<feature type="region of interest" description="Disordered" evidence="1">
    <location>
        <begin position="27"/>
        <end position="303"/>
    </location>
</feature>
<comment type="caution">
    <text evidence="3">The sequence shown here is derived from an EMBL/GenBank/DDBJ whole genome shotgun (WGS) entry which is preliminary data.</text>
</comment>
<dbReference type="EMBL" id="JAKKPZ010000019">
    <property type="protein sequence ID" value="KAI1712269.1"/>
    <property type="molecule type" value="Genomic_DNA"/>
</dbReference>
<feature type="compositionally biased region" description="Low complexity" evidence="1">
    <location>
        <begin position="215"/>
        <end position="239"/>
    </location>
</feature>
<evidence type="ECO:0000313" key="3">
    <source>
        <dbReference type="EMBL" id="KAI1712269.1"/>
    </source>
</evidence>
<evidence type="ECO:0000256" key="2">
    <source>
        <dbReference type="SAM" id="SignalP"/>
    </source>
</evidence>
<feature type="compositionally biased region" description="Polar residues" evidence="1">
    <location>
        <begin position="56"/>
        <end position="69"/>
    </location>
</feature>
<dbReference type="AlphaFoldDB" id="A0AAD4N3C9"/>
<keyword evidence="4" id="KW-1185">Reference proteome</keyword>
<evidence type="ECO:0000256" key="1">
    <source>
        <dbReference type="SAM" id="MobiDB-lite"/>
    </source>
</evidence>
<feature type="compositionally biased region" description="Polar residues" evidence="1">
    <location>
        <begin position="180"/>
        <end position="192"/>
    </location>
</feature>
<feature type="compositionally biased region" description="Polar residues" evidence="1">
    <location>
        <begin position="27"/>
        <end position="42"/>
    </location>
</feature>
<organism evidence="3 4">
    <name type="scientific">Ditylenchus destructor</name>
    <dbReference type="NCBI Taxonomy" id="166010"/>
    <lineage>
        <taxon>Eukaryota</taxon>
        <taxon>Metazoa</taxon>
        <taxon>Ecdysozoa</taxon>
        <taxon>Nematoda</taxon>
        <taxon>Chromadorea</taxon>
        <taxon>Rhabditida</taxon>
        <taxon>Tylenchina</taxon>
        <taxon>Tylenchomorpha</taxon>
        <taxon>Sphaerularioidea</taxon>
        <taxon>Anguinidae</taxon>
        <taxon>Anguininae</taxon>
        <taxon>Ditylenchus</taxon>
    </lineage>
</organism>
<feature type="compositionally biased region" description="Pro residues" evidence="1">
    <location>
        <begin position="278"/>
        <end position="300"/>
    </location>
</feature>
<protein>
    <submittedName>
        <fullName evidence="3">Uncharacterized protein</fullName>
    </submittedName>
</protein>
<proteinExistence type="predicted"/>
<keyword evidence="2" id="KW-0732">Signal</keyword>